<dbReference type="AlphaFoldDB" id="A0AAQ3K6B0"/>
<keyword evidence="1" id="KW-0812">Transmembrane</keyword>
<dbReference type="Proteomes" id="UP001327560">
    <property type="component" value="Chromosome 3"/>
</dbReference>
<name>A0AAQ3K6B0_9LILI</name>
<accession>A0AAQ3K6B0</accession>
<feature type="transmembrane region" description="Helical" evidence="1">
    <location>
        <begin position="64"/>
        <end position="86"/>
    </location>
</feature>
<gene>
    <name evidence="2" type="ORF">Cni_G11572</name>
</gene>
<organism evidence="2 3">
    <name type="scientific">Canna indica</name>
    <name type="common">Indian-shot</name>
    <dbReference type="NCBI Taxonomy" id="4628"/>
    <lineage>
        <taxon>Eukaryota</taxon>
        <taxon>Viridiplantae</taxon>
        <taxon>Streptophyta</taxon>
        <taxon>Embryophyta</taxon>
        <taxon>Tracheophyta</taxon>
        <taxon>Spermatophyta</taxon>
        <taxon>Magnoliopsida</taxon>
        <taxon>Liliopsida</taxon>
        <taxon>Zingiberales</taxon>
        <taxon>Cannaceae</taxon>
        <taxon>Canna</taxon>
    </lineage>
</organism>
<dbReference type="EMBL" id="CP136892">
    <property type="protein sequence ID" value="WOL02853.1"/>
    <property type="molecule type" value="Genomic_DNA"/>
</dbReference>
<evidence type="ECO:0000256" key="1">
    <source>
        <dbReference type="SAM" id="Phobius"/>
    </source>
</evidence>
<keyword evidence="1" id="KW-1133">Transmembrane helix</keyword>
<protein>
    <submittedName>
        <fullName evidence="2">Uncharacterized protein</fullName>
    </submittedName>
</protein>
<evidence type="ECO:0000313" key="3">
    <source>
        <dbReference type="Proteomes" id="UP001327560"/>
    </source>
</evidence>
<keyword evidence="1" id="KW-0472">Membrane</keyword>
<sequence length="91" mass="10119">MSSGAFDLLLFGAVKIGVCSQQQVSSASAIIGALAFLLFLLSSPRMRQRPEGSKKTDSMRYTRVGFGVKYFGFQHIDLCCFLFIFLRRALT</sequence>
<feature type="transmembrane region" description="Helical" evidence="1">
    <location>
        <begin position="24"/>
        <end position="43"/>
    </location>
</feature>
<keyword evidence="3" id="KW-1185">Reference proteome</keyword>
<reference evidence="2 3" key="1">
    <citation type="submission" date="2023-10" db="EMBL/GenBank/DDBJ databases">
        <title>Chromosome-scale genome assembly provides insights into flower coloration mechanisms of Canna indica.</title>
        <authorList>
            <person name="Li C."/>
        </authorList>
    </citation>
    <scope>NUCLEOTIDE SEQUENCE [LARGE SCALE GENOMIC DNA]</scope>
    <source>
        <tissue evidence="2">Flower</tissue>
    </source>
</reference>
<proteinExistence type="predicted"/>
<evidence type="ECO:0000313" key="2">
    <source>
        <dbReference type="EMBL" id="WOL02853.1"/>
    </source>
</evidence>